<feature type="region of interest" description="Disordered" evidence="1">
    <location>
        <begin position="829"/>
        <end position="881"/>
    </location>
</feature>
<dbReference type="RefSeq" id="XP_007375565.1">
    <property type="nucleotide sequence ID" value="XM_007375503.1"/>
</dbReference>
<feature type="compositionally biased region" description="Polar residues" evidence="1">
    <location>
        <begin position="9"/>
        <end position="30"/>
    </location>
</feature>
<evidence type="ECO:0000313" key="4">
    <source>
        <dbReference type="Proteomes" id="UP000000709"/>
    </source>
</evidence>
<dbReference type="FunCoup" id="G3APW8">
    <property type="interactions" value="117"/>
</dbReference>
<feature type="compositionally biased region" description="Acidic residues" evidence="1">
    <location>
        <begin position="968"/>
        <end position="980"/>
    </location>
</feature>
<dbReference type="OrthoDB" id="2333384at2759"/>
<name>G3APW8_SPAPN</name>
<reference evidence="3 4" key="1">
    <citation type="journal article" date="2011" name="Proc. Natl. Acad. Sci. U.S.A.">
        <title>Comparative genomics of xylose-fermenting fungi for enhanced biofuel production.</title>
        <authorList>
            <person name="Wohlbach D.J."/>
            <person name="Kuo A."/>
            <person name="Sato T.K."/>
            <person name="Potts K.M."/>
            <person name="Salamov A.A."/>
            <person name="LaButti K.M."/>
            <person name="Sun H."/>
            <person name="Clum A."/>
            <person name="Pangilinan J.L."/>
            <person name="Lindquist E.A."/>
            <person name="Lucas S."/>
            <person name="Lapidus A."/>
            <person name="Jin M."/>
            <person name="Gunawan C."/>
            <person name="Balan V."/>
            <person name="Dale B.E."/>
            <person name="Jeffries T.W."/>
            <person name="Zinkel R."/>
            <person name="Barry K.W."/>
            <person name="Grigoriev I.V."/>
            <person name="Gasch A.P."/>
        </authorList>
    </citation>
    <scope>NUCLEOTIDE SEQUENCE [LARGE SCALE GENOMIC DNA]</scope>
    <source>
        <strain evidence="4">NRRL Y-27907 / 11-Y1</strain>
    </source>
</reference>
<feature type="compositionally biased region" description="Low complexity" evidence="1">
    <location>
        <begin position="57"/>
        <end position="66"/>
    </location>
</feature>
<dbReference type="STRING" id="619300.G3APW8"/>
<feature type="compositionally biased region" description="Low complexity" evidence="1">
    <location>
        <begin position="857"/>
        <end position="866"/>
    </location>
</feature>
<organism evidence="4">
    <name type="scientific">Spathaspora passalidarum (strain NRRL Y-27907 / 11-Y1)</name>
    <dbReference type="NCBI Taxonomy" id="619300"/>
    <lineage>
        <taxon>Eukaryota</taxon>
        <taxon>Fungi</taxon>
        <taxon>Dikarya</taxon>
        <taxon>Ascomycota</taxon>
        <taxon>Saccharomycotina</taxon>
        <taxon>Pichiomycetes</taxon>
        <taxon>Debaryomycetaceae</taxon>
        <taxon>Spathaspora</taxon>
    </lineage>
</organism>
<dbReference type="KEGG" id="spaa:SPAPADRAFT_153012"/>
<feature type="domain" description="Arrestin C-terminal-like" evidence="2">
    <location>
        <begin position="465"/>
        <end position="769"/>
    </location>
</feature>
<feature type="compositionally biased region" description="Acidic residues" evidence="1">
    <location>
        <begin position="209"/>
        <end position="220"/>
    </location>
</feature>
<feature type="compositionally biased region" description="Low complexity" evidence="1">
    <location>
        <begin position="833"/>
        <end position="849"/>
    </location>
</feature>
<proteinExistence type="predicted"/>
<dbReference type="HOGENOM" id="CLU_005724_0_0_1"/>
<evidence type="ECO:0000313" key="3">
    <source>
        <dbReference type="EMBL" id="EGW32289.1"/>
    </source>
</evidence>
<feature type="region of interest" description="Disordered" evidence="1">
    <location>
        <begin position="42"/>
        <end position="129"/>
    </location>
</feature>
<feature type="region of interest" description="Disordered" evidence="1">
    <location>
        <begin position="1"/>
        <end position="30"/>
    </location>
</feature>
<dbReference type="SMART" id="SM01017">
    <property type="entry name" value="Arrestin_C"/>
    <property type="match status" value="1"/>
</dbReference>
<feature type="compositionally biased region" description="Low complexity" evidence="1">
    <location>
        <begin position="922"/>
        <end position="935"/>
    </location>
</feature>
<protein>
    <recommendedName>
        <fullName evidence="2">Arrestin C-terminal-like domain-containing protein</fullName>
    </recommendedName>
</protein>
<dbReference type="EMBL" id="GL996502">
    <property type="protein sequence ID" value="EGW32289.1"/>
    <property type="molecule type" value="Genomic_DNA"/>
</dbReference>
<dbReference type="InterPro" id="IPR011022">
    <property type="entry name" value="Arrestin_C-like"/>
</dbReference>
<sequence length="1020" mass="113919">MFKIPLGTSAFSDTNNAVTSNNNTLQPTFVQTMHPRSFSFDRIKSKVTGRHDATSETNTNSNRRNSMATVSHQPQQQQQQQQQNQHLASQPSPTRRAQSISFMPPPTRSRSRSISKTNQPTLHLNPFKSTTKELVKQETAQIISKKLVNMLSDLGLQYPIPLRTTTSGSPSKSIKIYVANTNDCLYLPPASSTSFTYEDVENGGAVPILEDDDDDDDDDNVFGSRASVDSPVLGTSEPEQQPTLHSKMKSFKSPNYLCSKIDSEHPIPHTFAVVIELTKESTTIKDVTFEFQSLTQILWPNGDLYNKAFAKESFKIGSLQWKTSLSEADYYINNLNSNEVKSKNITPEDLAKRTREYHLVDIRELDSAGLKEYNERASSSSHGDSYKAGLYVFLLPILLPEHIPASIISINGTLAHTLSVNFNKISERLNRKIKVNASYNLPMVRTPPNFANSIADKPIYVNRVWNDAVHYIITFPKKYVSLGNEHVINVKLVPLVKDVIIKRIKFNVLERITYLSRDLRREYDYDSENPFLAHAPSDKVRERVISLCELRTKNKSSSNGFTDPFKEEVIKCPDNNLLYTCYEPEDKIGESPPASPGKHRKHSHVTTQRAMIASPLDINIALPFLTSRTDKLMMTASSQDDEPDKPRSRRASLIMDGFESTKESSVIGTLETNLINHDEVGPHELIKPSSSTYVSDDLSVKHRPPENIQKGFTILSRALYPDSNYRHIQINHRLQVCFRISKPDPKDNYKMHHYEVVVDTPLILLSSKCNDGSMQLPKYDEIDIADIVAEPASPKISFRTPNYQHNGVTIKQWDQDVTHEEYLPTFEEAVKQPSGSSTTPSPSPVVRSMSIEEDPLSRIPSISLPPGVNSDPPAYEPPSDKLIDEVVSSSSEGDGMPGPSRMKASLSNSFAKKIELEDDGSIDSNLSSHSSDGSSFIVGTSESSVQDTPDLSASLSAPPAINVSSPEEGNEEEEEEEEESSVVYLNENNASKVMNKAISEFAIDDDDERRDEIITSVDNS</sequence>
<dbReference type="OMA" id="NMELPTY"/>
<feature type="compositionally biased region" description="Basic and acidic residues" evidence="1">
    <location>
        <begin position="42"/>
        <end position="54"/>
    </location>
</feature>
<feature type="compositionally biased region" description="Polar residues" evidence="1">
    <location>
        <begin position="86"/>
        <end position="101"/>
    </location>
</feature>
<feature type="region of interest" description="Disordered" evidence="1">
    <location>
        <begin position="205"/>
        <end position="246"/>
    </location>
</feature>
<dbReference type="AlphaFoldDB" id="G3APW8"/>
<evidence type="ECO:0000256" key="1">
    <source>
        <dbReference type="SAM" id="MobiDB-lite"/>
    </source>
</evidence>
<accession>G3APW8</accession>
<evidence type="ECO:0000259" key="2">
    <source>
        <dbReference type="SMART" id="SM01017"/>
    </source>
</evidence>
<dbReference type="Proteomes" id="UP000000709">
    <property type="component" value="Unassembled WGS sequence"/>
</dbReference>
<feature type="region of interest" description="Disordered" evidence="1">
    <location>
        <begin position="887"/>
        <end position="906"/>
    </location>
</feature>
<feature type="region of interest" description="Disordered" evidence="1">
    <location>
        <begin position="920"/>
        <end position="989"/>
    </location>
</feature>
<gene>
    <name evidence="3" type="ORF">SPAPADRAFT_153012</name>
</gene>
<feature type="compositionally biased region" description="Low complexity" evidence="1">
    <location>
        <begin position="73"/>
        <end position="85"/>
    </location>
</feature>
<dbReference type="GeneID" id="18870939"/>
<dbReference type="InParanoid" id="G3APW8"/>
<dbReference type="eggNOG" id="KOG3780">
    <property type="taxonomic scope" value="Eukaryota"/>
</dbReference>
<keyword evidence="4" id="KW-1185">Reference proteome</keyword>
<feature type="compositionally biased region" description="Polar residues" evidence="1">
    <location>
        <begin position="937"/>
        <end position="955"/>
    </location>
</feature>